<evidence type="ECO:0000313" key="5">
    <source>
        <dbReference type="Proteomes" id="UP000317716"/>
    </source>
</evidence>
<dbReference type="Proteomes" id="UP000317716">
    <property type="component" value="Unassembled WGS sequence"/>
</dbReference>
<dbReference type="InterPro" id="IPR001932">
    <property type="entry name" value="PPM-type_phosphatase-like_dom"/>
</dbReference>
<evidence type="ECO:0000256" key="2">
    <source>
        <dbReference type="SAM" id="Phobius"/>
    </source>
</evidence>
<dbReference type="InterPro" id="IPR052016">
    <property type="entry name" value="Bact_Sigma-Reg"/>
</dbReference>
<keyword evidence="2" id="KW-0812">Transmembrane</keyword>
<protein>
    <recommendedName>
        <fullName evidence="3">PPM-type phosphatase domain-containing protein</fullName>
    </recommendedName>
</protein>
<evidence type="ECO:0000256" key="1">
    <source>
        <dbReference type="ARBA" id="ARBA00022801"/>
    </source>
</evidence>
<dbReference type="SUPFAM" id="SSF81606">
    <property type="entry name" value="PP2C-like"/>
    <property type="match status" value="1"/>
</dbReference>
<feature type="transmembrane region" description="Helical" evidence="2">
    <location>
        <begin position="278"/>
        <end position="298"/>
    </location>
</feature>
<keyword evidence="2" id="KW-1133">Transmembrane helix</keyword>
<evidence type="ECO:0000259" key="3">
    <source>
        <dbReference type="SMART" id="SM00331"/>
    </source>
</evidence>
<dbReference type="GO" id="GO:0016791">
    <property type="term" value="F:phosphatase activity"/>
    <property type="evidence" value="ECO:0007669"/>
    <property type="project" value="TreeGrafter"/>
</dbReference>
<accession>A0A538T5L7</accession>
<feature type="transmembrane region" description="Helical" evidence="2">
    <location>
        <begin position="117"/>
        <end position="135"/>
    </location>
</feature>
<sequence>MHRGWTGLLPAWLLMASAGILALSALSLPRRPYTGVILKSDRVAGVVAGSPGDRAGIAAGDQLKPAGASEGGPASQLGLLAGAAPGTPLLLERRSSGGEWRRVWLVPEAQPAAERRMMAAQLAVCSGFVLLAGMVWSERRDLLTRTFLLLCLAFAWLVMPTPLWPSTPATAVWDAVYSGITLFLPALFIHFFALFPEAGLGSPKVAAVVRAAYAIAILLLAAVLVEPWGQGSAPAGRALVVLQGAAAVWFAAGLVFALALFARSYFRARTPDARRRLRVALAGTLLGAGPLAILILVRNLSPETTVPGERWAVVLTLLVPASFAWAVVVHRIFDFRIALRAAALALVLLGIAVSAWFSGEWIARHWGARLGAQVEGLSLAGIALLSAVLGPVNTWARSLNARFDRDAGAASLGAWVAREEPAGSESETGVLSAACQALLEVLLLDGCLALAAAGDATAEVVRIGHLSPLALHPGLLARLDGEGGVIAVEDPRLAADDRSTLERAGVRWLLPVGRAPVRVLLLMGRRLSGAWLGRIEAHELSRFAEHVDVALENIELRRAARTRGALDRELQVAHAMQVNLLPRHAPVYPTLDCAATAVSSETVGGDYYDFVETSARDFTLAVGDAAGKGVPAALVLARVQAHFRDEARRAGSPGALLRALNRELVGLDQPEKFMGLLCARVDVRTARVWFANAGLTPPLVRRREGRFEELTAGGVLLGVSGDATYPDVGVDLQGGDVVVLYTDGLTEARRGDELFGVERVRKSLDACGTRRAADILEGLLAAVRDFADRPLDDLTVVVLRQLTDPVRGRNPLPQIGLKLGTT</sequence>
<dbReference type="PANTHER" id="PTHR43156">
    <property type="entry name" value="STAGE II SPORULATION PROTEIN E-RELATED"/>
    <property type="match status" value="1"/>
</dbReference>
<dbReference type="Pfam" id="PF07228">
    <property type="entry name" value="SpoIIE"/>
    <property type="match status" value="1"/>
</dbReference>
<organism evidence="4 5">
    <name type="scientific">Eiseniibacteriota bacterium</name>
    <dbReference type="NCBI Taxonomy" id="2212470"/>
    <lineage>
        <taxon>Bacteria</taxon>
        <taxon>Candidatus Eiseniibacteriota</taxon>
    </lineage>
</organism>
<feature type="transmembrane region" description="Helical" evidence="2">
    <location>
        <begin position="176"/>
        <end position="195"/>
    </location>
</feature>
<keyword evidence="1" id="KW-0378">Hydrolase</keyword>
<dbReference type="EMBL" id="VBOS01000062">
    <property type="protein sequence ID" value="TMQ58931.1"/>
    <property type="molecule type" value="Genomic_DNA"/>
</dbReference>
<name>A0A538T5L7_UNCEI</name>
<dbReference type="AlphaFoldDB" id="A0A538T5L7"/>
<feature type="transmembrane region" description="Helical" evidence="2">
    <location>
        <begin position="207"/>
        <end position="225"/>
    </location>
</feature>
<feature type="transmembrane region" description="Helical" evidence="2">
    <location>
        <begin position="337"/>
        <end position="357"/>
    </location>
</feature>
<dbReference type="PANTHER" id="PTHR43156:SF2">
    <property type="entry name" value="STAGE II SPORULATION PROTEIN E"/>
    <property type="match status" value="1"/>
</dbReference>
<evidence type="ECO:0000313" key="4">
    <source>
        <dbReference type="EMBL" id="TMQ58931.1"/>
    </source>
</evidence>
<keyword evidence="2" id="KW-0472">Membrane</keyword>
<dbReference type="InterPro" id="IPR036457">
    <property type="entry name" value="PPM-type-like_dom_sf"/>
</dbReference>
<gene>
    <name evidence="4" type="ORF">E6K72_02075</name>
</gene>
<dbReference type="Gene3D" id="3.60.40.10">
    <property type="entry name" value="PPM-type phosphatase domain"/>
    <property type="match status" value="1"/>
</dbReference>
<feature type="transmembrane region" description="Helical" evidence="2">
    <location>
        <begin position="245"/>
        <end position="266"/>
    </location>
</feature>
<proteinExistence type="predicted"/>
<feature type="domain" description="PPM-type phosphatase" evidence="3">
    <location>
        <begin position="588"/>
        <end position="801"/>
    </location>
</feature>
<dbReference type="SMART" id="SM00331">
    <property type="entry name" value="PP2C_SIG"/>
    <property type="match status" value="1"/>
</dbReference>
<reference evidence="4 5" key="1">
    <citation type="journal article" date="2019" name="Nat. Microbiol.">
        <title>Mediterranean grassland soil C-N compound turnover is dependent on rainfall and depth, and is mediated by genomically divergent microorganisms.</title>
        <authorList>
            <person name="Diamond S."/>
            <person name="Andeer P.F."/>
            <person name="Li Z."/>
            <person name="Crits-Christoph A."/>
            <person name="Burstein D."/>
            <person name="Anantharaman K."/>
            <person name="Lane K.R."/>
            <person name="Thomas B.C."/>
            <person name="Pan C."/>
            <person name="Northen T.R."/>
            <person name="Banfield J.F."/>
        </authorList>
    </citation>
    <scope>NUCLEOTIDE SEQUENCE [LARGE SCALE GENOMIC DNA]</scope>
    <source>
        <strain evidence="4">WS_2</strain>
    </source>
</reference>
<feature type="transmembrane region" description="Helical" evidence="2">
    <location>
        <begin position="310"/>
        <end position="330"/>
    </location>
</feature>
<feature type="transmembrane region" description="Helical" evidence="2">
    <location>
        <begin position="147"/>
        <end position="164"/>
    </location>
</feature>
<comment type="caution">
    <text evidence="4">The sequence shown here is derived from an EMBL/GenBank/DDBJ whole genome shotgun (WGS) entry which is preliminary data.</text>
</comment>